<proteinExistence type="predicted"/>
<dbReference type="EMBL" id="JAVRHM010000010">
    <property type="protein sequence ID" value="MDT0690179.1"/>
    <property type="molecule type" value="Genomic_DNA"/>
</dbReference>
<organism evidence="2 3">
    <name type="scientific">Autumnicola patrickiae</name>
    <dbReference type="NCBI Taxonomy" id="3075591"/>
    <lineage>
        <taxon>Bacteria</taxon>
        <taxon>Pseudomonadati</taxon>
        <taxon>Bacteroidota</taxon>
        <taxon>Flavobacteriia</taxon>
        <taxon>Flavobacteriales</taxon>
        <taxon>Flavobacteriaceae</taxon>
        <taxon>Autumnicola</taxon>
    </lineage>
</organism>
<sequence>MKKSLCLLALLCLNFTAHAQTSEEEENLPVDRRDITNNELSFNAFNLVAFGIFDLSYERVINENSTWSTELFLHLNKDDYYDEAYYKDVSVTGKYKHFFSSSYARGFYVHGFGMLSSGEYESTYYFDSVTGESSWDREDYTDFAIGFGLGGKFISSGGFLLDLSGGIGRNIFTSSSPEIIGQFMVNFGYRF</sequence>
<reference evidence="2 3" key="1">
    <citation type="submission" date="2023-09" db="EMBL/GenBank/DDBJ databases">
        <authorList>
            <person name="Rey-Velasco X."/>
        </authorList>
    </citation>
    <scope>NUCLEOTIDE SEQUENCE [LARGE SCALE GENOMIC DNA]</scope>
    <source>
        <strain evidence="2 3">F188</strain>
    </source>
</reference>
<accession>A0ABU3E3B6</accession>
<dbReference type="Proteomes" id="UP001261624">
    <property type="component" value="Unassembled WGS sequence"/>
</dbReference>
<evidence type="ECO:0000313" key="2">
    <source>
        <dbReference type="EMBL" id="MDT0690179.1"/>
    </source>
</evidence>
<dbReference type="RefSeq" id="WP_311684434.1">
    <property type="nucleotide sequence ID" value="NZ_JAVRHM010000010.1"/>
</dbReference>
<name>A0ABU3E3B6_9FLAO</name>
<keyword evidence="1" id="KW-0732">Signal</keyword>
<protein>
    <recommendedName>
        <fullName evidence="4">DUF3575 domain-containing protein</fullName>
    </recommendedName>
</protein>
<feature type="chain" id="PRO_5047336941" description="DUF3575 domain-containing protein" evidence="1">
    <location>
        <begin position="20"/>
        <end position="191"/>
    </location>
</feature>
<evidence type="ECO:0008006" key="4">
    <source>
        <dbReference type="Google" id="ProtNLM"/>
    </source>
</evidence>
<evidence type="ECO:0000313" key="3">
    <source>
        <dbReference type="Proteomes" id="UP001261624"/>
    </source>
</evidence>
<gene>
    <name evidence="2" type="ORF">RM549_10310</name>
</gene>
<comment type="caution">
    <text evidence="2">The sequence shown here is derived from an EMBL/GenBank/DDBJ whole genome shotgun (WGS) entry which is preliminary data.</text>
</comment>
<feature type="signal peptide" evidence="1">
    <location>
        <begin position="1"/>
        <end position="19"/>
    </location>
</feature>
<evidence type="ECO:0000256" key="1">
    <source>
        <dbReference type="SAM" id="SignalP"/>
    </source>
</evidence>
<keyword evidence="3" id="KW-1185">Reference proteome</keyword>